<keyword evidence="2" id="KW-1185">Reference proteome</keyword>
<dbReference type="KEGG" id="acx:Achr_26550"/>
<dbReference type="EMBL" id="CP010415">
    <property type="protein sequence ID" value="AJE22081.1"/>
    <property type="molecule type" value="Genomic_DNA"/>
</dbReference>
<evidence type="ECO:0000313" key="1">
    <source>
        <dbReference type="EMBL" id="AJE22081.1"/>
    </source>
</evidence>
<dbReference type="HOGENOM" id="CLU_1003867_0_0_6"/>
<dbReference type="AlphaFoldDB" id="A0A0C4WNG4"/>
<dbReference type="Proteomes" id="UP000068210">
    <property type="component" value="Chromosome"/>
</dbReference>
<accession>A0A0C4WNG4</accession>
<dbReference type="RefSeq" id="WP_039805112.1">
    <property type="nucleotide sequence ID" value="NZ_CP010415.1"/>
</dbReference>
<reference evidence="1 2" key="1">
    <citation type="journal article" date="2015" name="PLoS ONE">
        <title>Azotobacter Genomes: The Genome of Azotobacter chroococcum NCIMB 8003 (ATCC 4412).</title>
        <authorList>
            <person name="Robson R.L."/>
            <person name="Jones R."/>
            <person name="Robson R.M."/>
            <person name="Schwartz A."/>
            <person name="Richardson T.H."/>
        </authorList>
    </citation>
    <scope>NUCLEOTIDE SEQUENCE [LARGE SCALE GENOMIC DNA]</scope>
    <source>
        <strain evidence="1 2">NCIMB 8003</strain>
    </source>
</reference>
<protein>
    <submittedName>
        <fullName evidence="1">Uncharacterized protein</fullName>
    </submittedName>
</protein>
<organism evidence="1 2">
    <name type="scientific">Azotobacter chroococcum NCIMB 8003</name>
    <dbReference type="NCBI Taxonomy" id="1328314"/>
    <lineage>
        <taxon>Bacteria</taxon>
        <taxon>Pseudomonadati</taxon>
        <taxon>Pseudomonadota</taxon>
        <taxon>Gammaproteobacteria</taxon>
        <taxon>Pseudomonadales</taxon>
        <taxon>Pseudomonadaceae</taxon>
        <taxon>Azotobacter</taxon>
    </lineage>
</organism>
<sequence length="278" mass="29797">MNNLSLKVSSRIVVLDIGMYIFRYVSDTPAHPRNSSLSLHQAPIGKGAVDFFPASGVVRNTLTMPGDCVVVRVKGAQASVLITEYHPEDESATIQLRIDQISTFPSGPKPSEPSPVAPPRTVGLKLNGHIETRGDVAVEDEWLGVPGTPLRLEGFSVDWQDQPKDVNLAYLCRSGKDSEPQIALAGQFVGTRRQAKPITSVAFALTGQRAAHYELSGQAVFGGQPPLDIAADKELSGPNGTEQLVALRLVITPKAAQVSPPASPWSNTATTQIFRKAK</sequence>
<name>A0A0C4WNG4_9GAMM</name>
<gene>
    <name evidence="1" type="ORF">Achr_26550</name>
</gene>
<proteinExistence type="predicted"/>
<dbReference type="STRING" id="1328314.Achr_26550"/>
<evidence type="ECO:0000313" key="2">
    <source>
        <dbReference type="Proteomes" id="UP000068210"/>
    </source>
</evidence>